<evidence type="ECO:0000256" key="2">
    <source>
        <dbReference type="ARBA" id="ARBA00023157"/>
    </source>
</evidence>
<dbReference type="EMBL" id="JAAAUQ010000032">
    <property type="protein sequence ID" value="KAF9156241.1"/>
    <property type="molecule type" value="Genomic_DNA"/>
</dbReference>
<protein>
    <recommendedName>
        <fullName evidence="4">Invertebrate defensins family profile domain-containing protein</fullName>
    </recommendedName>
</protein>
<comment type="caution">
    <text evidence="5">The sequence shown here is derived from an EMBL/GenBank/DDBJ whole genome shotgun (WGS) entry which is preliminary data.</text>
</comment>
<organism evidence="5 6">
    <name type="scientific">Linnemannia schmuckeri</name>
    <dbReference type="NCBI Taxonomy" id="64567"/>
    <lineage>
        <taxon>Eukaryota</taxon>
        <taxon>Fungi</taxon>
        <taxon>Fungi incertae sedis</taxon>
        <taxon>Mucoromycota</taxon>
        <taxon>Mortierellomycotina</taxon>
        <taxon>Mortierellomycetes</taxon>
        <taxon>Mortierellales</taxon>
        <taxon>Mortierellaceae</taxon>
        <taxon>Linnemannia</taxon>
    </lineage>
</organism>
<gene>
    <name evidence="5" type="ORF">BG015_006644</name>
</gene>
<comment type="similarity">
    <text evidence="1">Belongs to the invertebrate defensin family.</text>
</comment>
<keyword evidence="3" id="KW-1133">Transmembrane helix</keyword>
<feature type="transmembrane region" description="Helical" evidence="3">
    <location>
        <begin position="33"/>
        <end position="54"/>
    </location>
</feature>
<keyword evidence="2" id="KW-1015">Disulfide bond</keyword>
<dbReference type="InterPro" id="IPR001542">
    <property type="entry name" value="Defensin_invertebrate/fungal"/>
</dbReference>
<evidence type="ECO:0000256" key="3">
    <source>
        <dbReference type="SAM" id="Phobius"/>
    </source>
</evidence>
<dbReference type="Pfam" id="PF01097">
    <property type="entry name" value="Defensin_2"/>
    <property type="match status" value="1"/>
</dbReference>
<dbReference type="GO" id="GO:0006952">
    <property type="term" value="P:defense response"/>
    <property type="evidence" value="ECO:0007669"/>
    <property type="project" value="InterPro"/>
</dbReference>
<proteinExistence type="inferred from homology"/>
<dbReference type="InterPro" id="IPR036574">
    <property type="entry name" value="Scorpion_toxin-like_sf"/>
</dbReference>
<reference evidence="5" key="1">
    <citation type="journal article" date="2020" name="Fungal Divers.">
        <title>Resolving the Mortierellaceae phylogeny through synthesis of multi-gene phylogenetics and phylogenomics.</title>
        <authorList>
            <person name="Vandepol N."/>
            <person name="Liber J."/>
            <person name="Desiro A."/>
            <person name="Na H."/>
            <person name="Kennedy M."/>
            <person name="Barry K."/>
            <person name="Grigoriev I.V."/>
            <person name="Miller A.N."/>
            <person name="O'Donnell K."/>
            <person name="Stajich J.E."/>
            <person name="Bonito G."/>
        </authorList>
    </citation>
    <scope>NUCLEOTIDE SEQUENCE</scope>
    <source>
        <strain evidence="5">NRRL 6426</strain>
    </source>
</reference>
<dbReference type="Proteomes" id="UP000748756">
    <property type="component" value="Unassembled WGS sequence"/>
</dbReference>
<dbReference type="OrthoDB" id="2403773at2759"/>
<evidence type="ECO:0000313" key="5">
    <source>
        <dbReference type="EMBL" id="KAF9156241.1"/>
    </source>
</evidence>
<dbReference type="SUPFAM" id="SSF57095">
    <property type="entry name" value="Scorpion toxin-like"/>
    <property type="match status" value="1"/>
</dbReference>
<evidence type="ECO:0000256" key="1">
    <source>
        <dbReference type="ARBA" id="ARBA00007085"/>
    </source>
</evidence>
<feature type="domain" description="Invertebrate defensins family profile" evidence="4">
    <location>
        <begin position="53"/>
        <end position="77"/>
    </location>
</feature>
<keyword evidence="3" id="KW-0472">Membrane</keyword>
<evidence type="ECO:0000259" key="4">
    <source>
        <dbReference type="Pfam" id="PF01097"/>
    </source>
</evidence>
<sequence length="89" mass="9395">MGGFVKTNQETSNISATAAFTPIQKHSKLSKEFLLGVFAVVAVATLAIPVATGFGCSDSQACSNYCKTIGRSGGYCGDFLYHTYKSNQS</sequence>
<dbReference type="AlphaFoldDB" id="A0A9P5S8Z7"/>
<evidence type="ECO:0000313" key="6">
    <source>
        <dbReference type="Proteomes" id="UP000748756"/>
    </source>
</evidence>
<accession>A0A9P5S8Z7</accession>
<keyword evidence="3" id="KW-0812">Transmembrane</keyword>
<keyword evidence="6" id="KW-1185">Reference proteome</keyword>
<name>A0A9P5S8Z7_9FUNG</name>